<dbReference type="EMBL" id="WNTK01014347">
    <property type="protein sequence ID" value="KAG9462014.1"/>
    <property type="molecule type" value="Genomic_DNA"/>
</dbReference>
<accession>A0A8J6B2J3</accession>
<gene>
    <name evidence="2" type="ORF">GDO78_015122</name>
</gene>
<dbReference type="Proteomes" id="UP000770717">
    <property type="component" value="Unassembled WGS sequence"/>
</dbReference>
<name>A0A8J6B2J3_ELECQ</name>
<evidence type="ECO:0000313" key="2">
    <source>
        <dbReference type="EMBL" id="KAG9462014.1"/>
    </source>
</evidence>
<protein>
    <submittedName>
        <fullName evidence="2">Uncharacterized protein</fullName>
    </submittedName>
</protein>
<reference evidence="2" key="1">
    <citation type="thesis" date="2020" institute="ProQuest LLC" country="789 East Eisenhower Parkway, Ann Arbor, MI, USA">
        <title>Comparative Genomics and Chromosome Evolution.</title>
        <authorList>
            <person name="Mudd A.B."/>
        </authorList>
    </citation>
    <scope>NUCLEOTIDE SEQUENCE</scope>
    <source>
        <strain evidence="2">HN-11 Male</strain>
        <tissue evidence="2">Kidney and liver</tissue>
    </source>
</reference>
<comment type="caution">
    <text evidence="2">The sequence shown here is derived from an EMBL/GenBank/DDBJ whole genome shotgun (WGS) entry which is preliminary data.</text>
</comment>
<evidence type="ECO:0000313" key="3">
    <source>
        <dbReference type="Proteomes" id="UP000770717"/>
    </source>
</evidence>
<keyword evidence="1" id="KW-0472">Membrane</keyword>
<sequence length="81" mass="9296">MTNCILMSTLAVGRPAVHSDDNSSYLMLGKVSLTKPFPFILPFFLFLTILLPRFPLPSRLPFRTHTGQQLCLFTQKIRWLT</sequence>
<organism evidence="2 3">
    <name type="scientific">Eleutherodactylus coqui</name>
    <name type="common">Puerto Rican coqui</name>
    <dbReference type="NCBI Taxonomy" id="57060"/>
    <lineage>
        <taxon>Eukaryota</taxon>
        <taxon>Metazoa</taxon>
        <taxon>Chordata</taxon>
        <taxon>Craniata</taxon>
        <taxon>Vertebrata</taxon>
        <taxon>Euteleostomi</taxon>
        <taxon>Amphibia</taxon>
        <taxon>Batrachia</taxon>
        <taxon>Anura</taxon>
        <taxon>Neobatrachia</taxon>
        <taxon>Hyloidea</taxon>
        <taxon>Eleutherodactylidae</taxon>
        <taxon>Eleutherodactylinae</taxon>
        <taxon>Eleutherodactylus</taxon>
        <taxon>Eleutherodactylus</taxon>
    </lineage>
</organism>
<proteinExistence type="predicted"/>
<keyword evidence="1" id="KW-0812">Transmembrane</keyword>
<keyword evidence="1" id="KW-1133">Transmembrane helix</keyword>
<feature type="transmembrane region" description="Helical" evidence="1">
    <location>
        <begin position="35"/>
        <end position="54"/>
    </location>
</feature>
<evidence type="ECO:0000256" key="1">
    <source>
        <dbReference type="SAM" id="Phobius"/>
    </source>
</evidence>
<keyword evidence="3" id="KW-1185">Reference proteome</keyword>
<dbReference type="AlphaFoldDB" id="A0A8J6B2J3"/>